<evidence type="ECO:0000256" key="1">
    <source>
        <dbReference type="ARBA" id="ARBA00004429"/>
    </source>
</evidence>
<evidence type="ECO:0000313" key="12">
    <source>
        <dbReference type="Proteomes" id="UP000649617"/>
    </source>
</evidence>
<dbReference type="InterPro" id="IPR027417">
    <property type="entry name" value="P-loop_NTPase"/>
</dbReference>
<gene>
    <name evidence="11" type="primary">lolD</name>
    <name evidence="11" type="ORF">SPIL2461_LOCUS11187</name>
</gene>
<keyword evidence="3 9" id="KW-0812">Transmembrane</keyword>
<dbReference type="GO" id="GO:0044874">
    <property type="term" value="P:lipoprotein localization to outer membrane"/>
    <property type="evidence" value="ECO:0007669"/>
    <property type="project" value="TreeGrafter"/>
</dbReference>
<evidence type="ECO:0000256" key="9">
    <source>
        <dbReference type="SAM" id="Phobius"/>
    </source>
</evidence>
<accession>A0A812RVF5</accession>
<dbReference type="InterPro" id="IPR003838">
    <property type="entry name" value="ABC3_permease_C"/>
</dbReference>
<dbReference type="AlphaFoldDB" id="A0A812RVF5"/>
<dbReference type="PANTHER" id="PTHR30489:SF0">
    <property type="entry name" value="LIPOPROTEIN-RELEASING SYSTEM TRANSMEMBRANE PROTEIN LOLE"/>
    <property type="match status" value="1"/>
</dbReference>
<dbReference type="GO" id="GO:0016887">
    <property type="term" value="F:ATP hydrolysis activity"/>
    <property type="evidence" value="ECO:0007669"/>
    <property type="project" value="InterPro"/>
</dbReference>
<dbReference type="Proteomes" id="UP000649617">
    <property type="component" value="Unassembled WGS sequence"/>
</dbReference>
<dbReference type="InterPro" id="IPR003439">
    <property type="entry name" value="ABC_transporter-like_ATP-bd"/>
</dbReference>
<evidence type="ECO:0000256" key="6">
    <source>
        <dbReference type="ARBA" id="ARBA00022989"/>
    </source>
</evidence>
<dbReference type="Pfam" id="PF02687">
    <property type="entry name" value="FtsX"/>
    <property type="match status" value="1"/>
</dbReference>
<keyword evidence="7 9" id="KW-0472">Membrane</keyword>
<dbReference type="SUPFAM" id="SSF52540">
    <property type="entry name" value="P-loop containing nucleoside triphosphate hydrolases"/>
    <property type="match status" value="1"/>
</dbReference>
<feature type="transmembrane region" description="Helical" evidence="9">
    <location>
        <begin position="337"/>
        <end position="357"/>
    </location>
</feature>
<keyword evidence="2" id="KW-1003">Cell membrane</keyword>
<dbReference type="Gene3D" id="3.40.50.300">
    <property type="entry name" value="P-loop containing nucleotide triphosphate hydrolases"/>
    <property type="match status" value="1"/>
</dbReference>
<dbReference type="InterPro" id="IPR025857">
    <property type="entry name" value="MacB_PCD"/>
</dbReference>
<proteinExistence type="inferred from homology"/>
<protein>
    <submittedName>
        <fullName evidence="11">LolD protein</fullName>
    </submittedName>
</protein>
<comment type="caution">
    <text evidence="11">The sequence shown here is derived from an EMBL/GenBank/DDBJ whole genome shotgun (WGS) entry which is preliminary data.</text>
</comment>
<feature type="non-terminal residue" evidence="11">
    <location>
        <position position="533"/>
    </location>
</feature>
<name>A0A812RVF5_SYMPI</name>
<comment type="subcellular location">
    <subcellularLocation>
        <location evidence="1">Cell inner membrane</location>
        <topology evidence="1">Multi-pass membrane protein</topology>
    </subcellularLocation>
</comment>
<dbReference type="SMART" id="SM00382">
    <property type="entry name" value="AAA"/>
    <property type="match status" value="1"/>
</dbReference>
<keyword evidence="12" id="KW-1185">Reference proteome</keyword>
<keyword evidence="5" id="KW-0067">ATP-binding</keyword>
<evidence type="ECO:0000313" key="11">
    <source>
        <dbReference type="EMBL" id="CAE7455450.1"/>
    </source>
</evidence>
<keyword evidence="4" id="KW-0547">Nucleotide-binding</keyword>
<dbReference type="GO" id="GO:0005524">
    <property type="term" value="F:ATP binding"/>
    <property type="evidence" value="ECO:0007669"/>
    <property type="project" value="UniProtKB-KW"/>
</dbReference>
<feature type="transmembrane region" description="Helical" evidence="9">
    <location>
        <begin position="287"/>
        <end position="312"/>
    </location>
</feature>
<dbReference type="Pfam" id="PF12704">
    <property type="entry name" value="MacB_PCD"/>
    <property type="match status" value="1"/>
</dbReference>
<feature type="domain" description="AAA+ ATPase" evidence="10">
    <location>
        <begin position="419"/>
        <end position="521"/>
    </location>
</feature>
<sequence>MQGFQQYFVAKIIDVSPHVTMKDEYRAPPAQPVEQAFGGGAVRLVGVKPKEELRGIKNGLAKVAELERLQGVAVAPMLTGQVILRYGSRDVSAQIQGIEPARERRVSNLERDMTAGALDDLFTTANGVILGAGLAEKLGAEPGDSVTALSTAGVVLKMKVVGLYATGITEMDNAQGYALLKKVQVLEDRPNVINRVRLKLAEVDGAEPLARRIEARYGYRTESWEEANQNVLGIFVIQNAIMYSTTGAILVVAAFGIFNIISTVVLEKVRDIAILKSLGFESRDVERIFVVEGLLVGLAGMLLGWALGWLLIELLAQVRFTIEGFVKSEGFKLDRGFLNYALAGAAAVTAATLAAYLPARRAARVDPPSPGGSPDPCAAAKPAAGPLLRAERVTRVLSGPQAGAVPVTLVEEVDLTIGRGEFVAITGPSGSGKSSLLYLLGLLDRPSRGEVYLDGQPTCGLSDARRARLRLEKLGFVFQFHFLLPEFDALRNVTLPLRKLGRLSAAEVDARGRQLLAELGLEASAGKTPDQLS</sequence>
<comment type="similarity">
    <text evidence="8">Belongs to the ABC transporter superfamily. Macrolide exporter (TC 3.A.1.122) family.</text>
</comment>
<evidence type="ECO:0000259" key="10">
    <source>
        <dbReference type="SMART" id="SM00382"/>
    </source>
</evidence>
<evidence type="ECO:0000256" key="3">
    <source>
        <dbReference type="ARBA" id="ARBA00022692"/>
    </source>
</evidence>
<dbReference type="GO" id="GO:0098797">
    <property type="term" value="C:plasma membrane protein complex"/>
    <property type="evidence" value="ECO:0007669"/>
    <property type="project" value="TreeGrafter"/>
</dbReference>
<evidence type="ECO:0000256" key="2">
    <source>
        <dbReference type="ARBA" id="ARBA00022475"/>
    </source>
</evidence>
<dbReference type="InterPro" id="IPR051447">
    <property type="entry name" value="Lipoprotein-release_system"/>
</dbReference>
<reference evidence="11" key="1">
    <citation type="submission" date="2021-02" db="EMBL/GenBank/DDBJ databases">
        <authorList>
            <person name="Dougan E. K."/>
            <person name="Rhodes N."/>
            <person name="Thang M."/>
            <person name="Chan C."/>
        </authorList>
    </citation>
    <scope>NUCLEOTIDE SEQUENCE</scope>
</reference>
<evidence type="ECO:0000256" key="4">
    <source>
        <dbReference type="ARBA" id="ARBA00022741"/>
    </source>
</evidence>
<organism evidence="11 12">
    <name type="scientific">Symbiodinium pilosum</name>
    <name type="common">Dinoflagellate</name>
    <dbReference type="NCBI Taxonomy" id="2952"/>
    <lineage>
        <taxon>Eukaryota</taxon>
        <taxon>Sar</taxon>
        <taxon>Alveolata</taxon>
        <taxon>Dinophyceae</taxon>
        <taxon>Suessiales</taxon>
        <taxon>Symbiodiniaceae</taxon>
        <taxon>Symbiodinium</taxon>
    </lineage>
</organism>
<dbReference type="EMBL" id="CAJNIZ010021759">
    <property type="protein sequence ID" value="CAE7455450.1"/>
    <property type="molecule type" value="Genomic_DNA"/>
</dbReference>
<evidence type="ECO:0000256" key="7">
    <source>
        <dbReference type="ARBA" id="ARBA00023136"/>
    </source>
</evidence>
<keyword evidence="6 9" id="KW-1133">Transmembrane helix</keyword>
<dbReference type="OrthoDB" id="10255969at2759"/>
<evidence type="ECO:0000256" key="5">
    <source>
        <dbReference type="ARBA" id="ARBA00022840"/>
    </source>
</evidence>
<dbReference type="PANTHER" id="PTHR30489">
    <property type="entry name" value="LIPOPROTEIN-RELEASING SYSTEM TRANSMEMBRANE PROTEIN LOLE"/>
    <property type="match status" value="1"/>
</dbReference>
<evidence type="ECO:0000256" key="8">
    <source>
        <dbReference type="ARBA" id="ARBA00038388"/>
    </source>
</evidence>
<dbReference type="Pfam" id="PF00005">
    <property type="entry name" value="ABC_tran"/>
    <property type="match status" value="1"/>
</dbReference>
<dbReference type="InterPro" id="IPR003593">
    <property type="entry name" value="AAA+_ATPase"/>
</dbReference>
<feature type="transmembrane region" description="Helical" evidence="9">
    <location>
        <begin position="240"/>
        <end position="266"/>
    </location>
</feature>